<dbReference type="Gene3D" id="3.40.50.10740">
    <property type="entry name" value="Class I glutamine amidotransferase-like"/>
    <property type="match status" value="1"/>
</dbReference>
<dbReference type="InterPro" id="IPR040921">
    <property type="entry name" value="Peptidase_S66C"/>
</dbReference>
<evidence type="ECO:0000256" key="3">
    <source>
        <dbReference type="ARBA" id="ARBA00022670"/>
    </source>
</evidence>
<feature type="active site" description="Nucleophile" evidence="6">
    <location>
        <position position="103"/>
    </location>
</feature>
<evidence type="ECO:0000256" key="6">
    <source>
        <dbReference type="PIRSR" id="PIRSR028757-1"/>
    </source>
</evidence>
<dbReference type="InterPro" id="IPR040449">
    <property type="entry name" value="Peptidase_S66_N"/>
</dbReference>
<sequence length="276" mass="30809">MKTVGIVACSNGQKAEFINQNEELINYLQSIGSKVVLSNCIYEKNGFFSGTAKERAGELMKMFNNTDVEEIYDISGGDLANQILDELDYTEIKKSKAIFWGYSDLTTVINAIFSQTGKCSVLYQVKHLVCGKFTEKQRYRFENRKELFNPSFIMVQGQSMEGIVVGGNIRCFLKLAGTKYFPDLKNKLLLLEAYRGKVPQMTTCLAQLKQMGAFEQIKGIILGTFTEMEENNCVPDIVTLVKEFAGGEIPIAKTQDIGHGSDSKAIIIGERLIIKS</sequence>
<reference evidence="9 10" key="1">
    <citation type="submission" date="2015-06" db="EMBL/GenBank/DDBJ databases">
        <authorList>
            <person name="Wibberg Daniel"/>
        </authorList>
    </citation>
    <scope>NUCLEOTIDE SEQUENCE [LARGE SCALE GENOMIC DNA]</scope>
    <source>
        <strain evidence="9 10">T3/55T</strain>
    </source>
</reference>
<keyword evidence="4" id="KW-0378">Hydrolase</keyword>
<keyword evidence="3" id="KW-0645">Protease</keyword>
<evidence type="ECO:0000259" key="8">
    <source>
        <dbReference type="Pfam" id="PF17676"/>
    </source>
</evidence>
<dbReference type="PANTHER" id="PTHR30237">
    <property type="entry name" value="MURAMOYLTETRAPEPTIDE CARBOXYPEPTIDASE"/>
    <property type="match status" value="1"/>
</dbReference>
<evidence type="ECO:0000259" key="7">
    <source>
        <dbReference type="Pfam" id="PF02016"/>
    </source>
</evidence>
<dbReference type="Gene3D" id="3.50.30.60">
    <property type="entry name" value="LD-carboxypeptidase A C-terminal domain-like"/>
    <property type="match status" value="1"/>
</dbReference>
<comment type="similarity">
    <text evidence="1">Belongs to the peptidase S66 family.</text>
</comment>
<evidence type="ECO:0008006" key="11">
    <source>
        <dbReference type="Google" id="ProtNLM"/>
    </source>
</evidence>
<dbReference type="EMBL" id="CVTD020000010">
    <property type="protein sequence ID" value="CRZ33974.1"/>
    <property type="molecule type" value="Genomic_DNA"/>
</dbReference>
<protein>
    <recommendedName>
        <fullName evidence="11">LD-carboxypeptidase</fullName>
    </recommendedName>
</protein>
<proteinExistence type="inferred from homology"/>
<dbReference type="GO" id="GO:0006508">
    <property type="term" value="P:proteolysis"/>
    <property type="evidence" value="ECO:0007669"/>
    <property type="project" value="UniProtKB-KW"/>
</dbReference>
<organism evidence="9 10">
    <name type="scientific">Herbinix hemicellulosilytica</name>
    <dbReference type="NCBI Taxonomy" id="1564487"/>
    <lineage>
        <taxon>Bacteria</taxon>
        <taxon>Bacillati</taxon>
        <taxon>Bacillota</taxon>
        <taxon>Clostridia</taxon>
        <taxon>Lachnospirales</taxon>
        <taxon>Lachnospiraceae</taxon>
        <taxon>Herbinix</taxon>
    </lineage>
</organism>
<name>A0A0H5SEX3_HERHM</name>
<keyword evidence="5" id="KW-0720">Serine protease</keyword>
<dbReference type="InterPro" id="IPR029062">
    <property type="entry name" value="Class_I_gatase-like"/>
</dbReference>
<keyword evidence="10" id="KW-1185">Reference proteome</keyword>
<dbReference type="SUPFAM" id="SSF141986">
    <property type="entry name" value="LD-carboxypeptidase A C-terminal domain-like"/>
    <property type="match status" value="1"/>
</dbReference>
<evidence type="ECO:0000313" key="9">
    <source>
        <dbReference type="EMBL" id="CRZ33974.1"/>
    </source>
</evidence>
<evidence type="ECO:0000313" key="10">
    <source>
        <dbReference type="Proteomes" id="UP000236497"/>
    </source>
</evidence>
<dbReference type="RefSeq" id="WP_103202103.1">
    <property type="nucleotide sequence ID" value="NZ_CVTD020000010.1"/>
</dbReference>
<dbReference type="Proteomes" id="UP000236497">
    <property type="component" value="Unassembled WGS sequence"/>
</dbReference>
<feature type="domain" description="LD-carboxypeptidase N-terminal" evidence="7">
    <location>
        <begin position="4"/>
        <end position="120"/>
    </location>
</feature>
<dbReference type="GO" id="GO:0008236">
    <property type="term" value="F:serine-type peptidase activity"/>
    <property type="evidence" value="ECO:0007669"/>
    <property type="project" value="UniProtKB-KW"/>
</dbReference>
<dbReference type="InterPro" id="IPR003507">
    <property type="entry name" value="S66_fam"/>
</dbReference>
<evidence type="ECO:0000256" key="5">
    <source>
        <dbReference type="ARBA" id="ARBA00022825"/>
    </source>
</evidence>
<evidence type="ECO:0000256" key="1">
    <source>
        <dbReference type="ARBA" id="ARBA00010233"/>
    </source>
</evidence>
<dbReference type="Pfam" id="PF17676">
    <property type="entry name" value="Peptidase_S66C"/>
    <property type="match status" value="1"/>
</dbReference>
<evidence type="ECO:0000256" key="2">
    <source>
        <dbReference type="ARBA" id="ARBA00022645"/>
    </source>
</evidence>
<gene>
    <name evidence="9" type="ORF">HHT355_0771</name>
</gene>
<dbReference type="InterPro" id="IPR027461">
    <property type="entry name" value="Carboxypeptidase_A_C_sf"/>
</dbReference>
<feature type="domain" description="LD-carboxypeptidase C-terminal" evidence="8">
    <location>
        <begin position="161"/>
        <end position="271"/>
    </location>
</feature>
<feature type="active site" description="Charge relay system" evidence="6">
    <location>
        <position position="259"/>
    </location>
</feature>
<feature type="active site" description="Charge relay system" evidence="6">
    <location>
        <position position="192"/>
    </location>
</feature>
<dbReference type="OrthoDB" id="9807329at2"/>
<dbReference type="GO" id="GO:0004180">
    <property type="term" value="F:carboxypeptidase activity"/>
    <property type="evidence" value="ECO:0007669"/>
    <property type="project" value="UniProtKB-KW"/>
</dbReference>
<dbReference type="Pfam" id="PF02016">
    <property type="entry name" value="Peptidase_S66"/>
    <property type="match status" value="1"/>
</dbReference>
<keyword evidence="2" id="KW-0121">Carboxypeptidase</keyword>
<dbReference type="PIRSF" id="PIRSF028757">
    <property type="entry name" value="LD-carboxypeptidase"/>
    <property type="match status" value="1"/>
</dbReference>
<evidence type="ECO:0000256" key="4">
    <source>
        <dbReference type="ARBA" id="ARBA00022801"/>
    </source>
</evidence>
<dbReference type="InterPro" id="IPR027478">
    <property type="entry name" value="LdcA_N"/>
</dbReference>
<dbReference type="SUPFAM" id="SSF52317">
    <property type="entry name" value="Class I glutamine amidotransferase-like"/>
    <property type="match status" value="1"/>
</dbReference>
<dbReference type="PANTHER" id="PTHR30237:SF2">
    <property type="entry name" value="MUREIN TETRAPEPTIDE CARBOXYPEPTIDASE"/>
    <property type="match status" value="1"/>
</dbReference>
<dbReference type="AlphaFoldDB" id="A0A0H5SEX3"/>
<dbReference type="CDD" id="cd07062">
    <property type="entry name" value="Peptidase_S66_mccF_like"/>
    <property type="match status" value="1"/>
</dbReference>
<accession>A0A0H5SEX3</accession>